<accession>A0A2T7NFH4</accession>
<dbReference type="EMBL" id="PZQS01000013">
    <property type="protein sequence ID" value="PVD19928.1"/>
    <property type="molecule type" value="Genomic_DNA"/>
</dbReference>
<protein>
    <submittedName>
        <fullName evidence="1">Uncharacterized protein</fullName>
    </submittedName>
</protein>
<dbReference type="AlphaFoldDB" id="A0A2T7NFH4"/>
<keyword evidence="2" id="KW-1185">Reference proteome</keyword>
<evidence type="ECO:0000313" key="2">
    <source>
        <dbReference type="Proteomes" id="UP000245119"/>
    </source>
</evidence>
<proteinExistence type="predicted"/>
<organism evidence="1 2">
    <name type="scientific">Pomacea canaliculata</name>
    <name type="common">Golden apple snail</name>
    <dbReference type="NCBI Taxonomy" id="400727"/>
    <lineage>
        <taxon>Eukaryota</taxon>
        <taxon>Metazoa</taxon>
        <taxon>Spiralia</taxon>
        <taxon>Lophotrochozoa</taxon>
        <taxon>Mollusca</taxon>
        <taxon>Gastropoda</taxon>
        <taxon>Caenogastropoda</taxon>
        <taxon>Architaenioglossa</taxon>
        <taxon>Ampullarioidea</taxon>
        <taxon>Ampullariidae</taxon>
        <taxon>Pomacea</taxon>
    </lineage>
</organism>
<reference evidence="1 2" key="1">
    <citation type="submission" date="2018-04" db="EMBL/GenBank/DDBJ databases">
        <title>The genome of golden apple snail Pomacea canaliculata provides insight into stress tolerance and invasive adaptation.</title>
        <authorList>
            <person name="Liu C."/>
            <person name="Liu B."/>
            <person name="Ren Y."/>
            <person name="Zhang Y."/>
            <person name="Wang H."/>
            <person name="Li S."/>
            <person name="Jiang F."/>
            <person name="Yin L."/>
            <person name="Zhang G."/>
            <person name="Qian W."/>
            <person name="Fan W."/>
        </authorList>
    </citation>
    <scope>NUCLEOTIDE SEQUENCE [LARGE SCALE GENOMIC DNA]</scope>
    <source>
        <strain evidence="1">SZHN2017</strain>
        <tissue evidence="1">Muscle</tissue>
    </source>
</reference>
<gene>
    <name evidence="1" type="ORF">C0Q70_20422</name>
</gene>
<name>A0A2T7NFH4_POMCA</name>
<comment type="caution">
    <text evidence="1">The sequence shown here is derived from an EMBL/GenBank/DDBJ whole genome shotgun (WGS) entry which is preliminary data.</text>
</comment>
<dbReference type="Proteomes" id="UP000245119">
    <property type="component" value="Linkage Group LG13"/>
</dbReference>
<evidence type="ECO:0000313" key="1">
    <source>
        <dbReference type="EMBL" id="PVD19928.1"/>
    </source>
</evidence>
<sequence>MTFTLISEYAEAAPRVADTNTPNLWASCSLFSFLLSGGKAARKASRRQSCSPTEPILQRKDLSDERQFEGRSEVVQSWLSASLCTASATSWSIELTMTESLAHWNMPTALQDGDWSLRDRHDTLEAIFKLSS</sequence>